<evidence type="ECO:0000259" key="3">
    <source>
        <dbReference type="Pfam" id="PF13407"/>
    </source>
</evidence>
<dbReference type="AlphaFoldDB" id="Q6KIS4"/>
<dbReference type="GO" id="GO:0030288">
    <property type="term" value="C:outer membrane-bounded periplasmic space"/>
    <property type="evidence" value="ECO:0007669"/>
    <property type="project" value="TreeGrafter"/>
</dbReference>
<keyword evidence="2" id="KW-0732">Signal</keyword>
<proteinExistence type="predicted"/>
<dbReference type="EMBL" id="AE017308">
    <property type="protein sequence ID" value="AAT27501.1"/>
    <property type="molecule type" value="Genomic_DNA"/>
</dbReference>
<dbReference type="Pfam" id="PF13407">
    <property type="entry name" value="Peripla_BP_4"/>
    <property type="match status" value="1"/>
</dbReference>
<gene>
    <name evidence="4" type="primary">xylF</name>
    <name evidence="4" type="ordered locus">MMOB0150</name>
</gene>
<dbReference type="InterPro" id="IPR025997">
    <property type="entry name" value="SBP_2_dom"/>
</dbReference>
<evidence type="ECO:0000256" key="2">
    <source>
        <dbReference type="ARBA" id="ARBA00022729"/>
    </source>
</evidence>
<reference evidence="4 5" key="1">
    <citation type="journal article" date="2004" name="Genome Res.">
        <title>The complete genome and proteome of Mycoplasma mobile.</title>
        <authorList>
            <person name="Jaffe J.D."/>
            <person name="Stange-Thomann N."/>
            <person name="Smith C."/>
            <person name="DeCaprio D."/>
            <person name="Fisher S."/>
            <person name="Butler J."/>
            <person name="Calvo S."/>
            <person name="Elkins T."/>
            <person name="FitzGerald M.G."/>
            <person name="Hafez N."/>
            <person name="Kodira C.D."/>
            <person name="Major J."/>
            <person name="Wang S."/>
            <person name="Wilkinson J."/>
            <person name="Nicol R."/>
            <person name="Nusbaum C."/>
            <person name="Birren B."/>
            <person name="Berg H.C."/>
            <person name="Church G.M."/>
        </authorList>
    </citation>
    <scope>NUCLEOTIDE SEQUENCE [LARGE SCALE GENOMIC DNA]</scope>
    <source>
        <strain evidence="5">ATCC 43663 / 163K / NCTC 11711</strain>
    </source>
</reference>
<dbReference type="InterPro" id="IPR028082">
    <property type="entry name" value="Peripla_BP_I"/>
</dbReference>
<protein>
    <submittedName>
        <fullName evidence="4">Xylose solute binding protein</fullName>
    </submittedName>
</protein>
<organism evidence="4 5">
    <name type="scientific">Mycoplasma mobile (strain ATCC 43663 / 163K / NCTC 11711)</name>
    <name type="common">Mesomycoplasma mobile</name>
    <dbReference type="NCBI Taxonomy" id="267748"/>
    <lineage>
        <taxon>Bacteria</taxon>
        <taxon>Bacillati</taxon>
        <taxon>Mycoplasmatota</taxon>
        <taxon>Mycoplasmoidales</taxon>
        <taxon>Metamycoplasmataceae</taxon>
        <taxon>Mesomycoplasma</taxon>
    </lineage>
</organism>
<dbReference type="KEGG" id="mmo:MMOB0150"/>
<dbReference type="STRING" id="267748.MMOB0150"/>
<dbReference type="Proteomes" id="UP000009072">
    <property type="component" value="Chromosome"/>
</dbReference>
<comment type="subcellular location">
    <subcellularLocation>
        <location evidence="1">Cell envelope</location>
    </subcellularLocation>
</comment>
<dbReference type="RefSeq" id="WP_011264535.1">
    <property type="nucleotide sequence ID" value="NC_006908.1"/>
</dbReference>
<evidence type="ECO:0000256" key="1">
    <source>
        <dbReference type="ARBA" id="ARBA00004196"/>
    </source>
</evidence>
<dbReference type="PANTHER" id="PTHR30036">
    <property type="entry name" value="D-XYLOSE-BINDING PERIPLASMIC PROTEIN"/>
    <property type="match status" value="1"/>
</dbReference>
<evidence type="ECO:0000313" key="5">
    <source>
        <dbReference type="Proteomes" id="UP000009072"/>
    </source>
</evidence>
<dbReference type="OrthoDB" id="9769193at2"/>
<accession>Q6KIS4</accession>
<dbReference type="Gene3D" id="3.40.50.2300">
    <property type="match status" value="2"/>
</dbReference>
<dbReference type="GO" id="GO:0030246">
    <property type="term" value="F:carbohydrate binding"/>
    <property type="evidence" value="ECO:0007669"/>
    <property type="project" value="TreeGrafter"/>
</dbReference>
<dbReference type="InterPro" id="IPR050555">
    <property type="entry name" value="Bact_Solute-Bind_Prot2"/>
</dbReference>
<feature type="domain" description="Periplasmic binding protein" evidence="3">
    <location>
        <begin position="204"/>
        <end position="470"/>
    </location>
</feature>
<dbReference type="HOGENOM" id="CLU_506062_0_0_14"/>
<dbReference type="SUPFAM" id="SSF53822">
    <property type="entry name" value="Periplasmic binding protein-like I"/>
    <property type="match status" value="1"/>
</dbReference>
<dbReference type="eggNOG" id="COG4213">
    <property type="taxonomic scope" value="Bacteria"/>
</dbReference>
<dbReference type="PANTHER" id="PTHR30036:SF1">
    <property type="entry name" value="D-XYLOSE-BINDING PERIPLASMIC PROTEIN"/>
    <property type="match status" value="1"/>
</dbReference>
<name>Q6KIS4_MYCM1</name>
<keyword evidence="5" id="KW-1185">Reference proteome</keyword>
<evidence type="ECO:0000313" key="4">
    <source>
        <dbReference type="EMBL" id="AAT27501.1"/>
    </source>
</evidence>
<dbReference type="PROSITE" id="PS51257">
    <property type="entry name" value="PROKAR_LIPOPROTEIN"/>
    <property type="match status" value="1"/>
</dbReference>
<sequence length="538" mass="56944">MTKSKKLLLIGGVVAMGAVPIVTVVACGTNTAAVANQILPVAVTTKTGTVIYKAGQSIFGVMDGASADVADVNTYVSSLSDVQRASLVSVLDASKTKASNTVTAADFTILATLPGTPNDVSIRMGAPVINARFNTVVNVPIYFSKGTVSQSNRNESIVVVEIPGFKAPVANFKNGAIATAFGDNTNKRWDDALKFSLQNTTQLGFTTFGNNTISQPNQNTFLQNQISNNNVKGIALGASESAGVGASLTSAATAGKPVVAYDRLILNDSSSYNFYTTFDNVGVGTLQGLALASGLVGRTTPFANTNEMTTFINNMENKPVISAMLFAGDPADNNAQLFFNGAKAVLDAFKTAYGTNFSYLGAEDFNSVSTAGWNATTARNNYQTRIDAANETQRNSLRGILAPNDNLAISIIGGLRATRLDLSKIYVTGQDSIDTSVVNIKNKGGQSMTVLKSDFDLTAVNLTILDYLITNNAATRASNAWTVEQLKSLEEFVSVRNPLIKFSIDRTNFKTSSGKEIITFLLTPITVTSANVNTLFTF</sequence>